<reference evidence="1 2" key="1">
    <citation type="submission" date="2024-10" db="EMBL/GenBank/DDBJ databases">
        <title>The Natural Products Discovery Center: Release of the First 8490 Sequenced Strains for Exploring Actinobacteria Biosynthetic Diversity.</title>
        <authorList>
            <person name="Kalkreuter E."/>
            <person name="Kautsar S.A."/>
            <person name="Yang D."/>
            <person name="Bader C.D."/>
            <person name="Teijaro C.N."/>
            <person name="Fluegel L."/>
            <person name="Davis C.M."/>
            <person name="Simpson J.R."/>
            <person name="Lauterbach L."/>
            <person name="Steele A.D."/>
            <person name="Gui C."/>
            <person name="Meng S."/>
            <person name="Li G."/>
            <person name="Viehrig K."/>
            <person name="Ye F."/>
            <person name="Su P."/>
            <person name="Kiefer A.F."/>
            <person name="Nichols A."/>
            <person name="Cepeda A.J."/>
            <person name="Yan W."/>
            <person name="Fan B."/>
            <person name="Jiang Y."/>
            <person name="Adhikari A."/>
            <person name="Zheng C.-J."/>
            <person name="Schuster L."/>
            <person name="Cowan T.M."/>
            <person name="Smanski M.J."/>
            <person name="Chevrette M.G."/>
            <person name="De Carvalho L.P.S."/>
            <person name="Shen B."/>
        </authorList>
    </citation>
    <scope>NUCLEOTIDE SEQUENCE [LARGE SCALE GENOMIC DNA]</scope>
    <source>
        <strain evidence="1 2">NPDC017990</strain>
    </source>
</reference>
<dbReference type="InterPro" id="IPR014942">
    <property type="entry name" value="AbiEii"/>
</dbReference>
<dbReference type="Proteomes" id="UP001610818">
    <property type="component" value="Unassembled WGS sequence"/>
</dbReference>
<dbReference type="GO" id="GO:0016740">
    <property type="term" value="F:transferase activity"/>
    <property type="evidence" value="ECO:0007669"/>
    <property type="project" value="UniProtKB-KW"/>
</dbReference>
<organism evidence="1 2">
    <name type="scientific">Streptomyces longisporoflavus</name>
    <dbReference type="NCBI Taxonomy" id="28044"/>
    <lineage>
        <taxon>Bacteria</taxon>
        <taxon>Bacillati</taxon>
        <taxon>Actinomycetota</taxon>
        <taxon>Actinomycetes</taxon>
        <taxon>Kitasatosporales</taxon>
        <taxon>Streptomycetaceae</taxon>
        <taxon>Streptomyces</taxon>
    </lineage>
</organism>
<keyword evidence="2" id="KW-1185">Reference proteome</keyword>
<keyword evidence="1" id="KW-0808">Transferase</keyword>
<comment type="caution">
    <text evidence="1">The sequence shown here is derived from an EMBL/GenBank/DDBJ whole genome shotgun (WGS) entry which is preliminary data.</text>
</comment>
<evidence type="ECO:0000313" key="2">
    <source>
        <dbReference type="Proteomes" id="UP001610818"/>
    </source>
</evidence>
<dbReference type="RefSeq" id="WP_397718633.1">
    <property type="nucleotide sequence ID" value="NZ_JBIRGN010000013.1"/>
</dbReference>
<accession>A0ABW7R3V8</accession>
<protein>
    <submittedName>
        <fullName evidence="1">Nucleotidyl transferase AbiEii/AbiGii toxin family protein</fullName>
    </submittedName>
</protein>
<name>A0ABW7R3V8_9ACTN</name>
<gene>
    <name evidence="1" type="ORF">ACH4F9_42285</name>
</gene>
<proteinExistence type="predicted"/>
<sequence length="222" mass="24386">MSLSGLHRRLLVDVLAIGSPYPLVITGGYAVQAHGLVERLSQDLDVATENPAPMSEIADTVARGLAGRGWRVRPVATDPLSGRLIVADPVTGEECEVDILKEAFWAPPTATDYGPALALDDVIGTKVRALADRGAVRDLIDVHAASHRRTLADLEKLGRRHARVEFSLLDLRDRLIGADWYEDEEFIAYGLPPKEIQALRTWALEWVTDLNPRLHSESEDGL</sequence>
<dbReference type="Pfam" id="PF08843">
    <property type="entry name" value="AbiEii"/>
    <property type="match status" value="1"/>
</dbReference>
<evidence type="ECO:0000313" key="1">
    <source>
        <dbReference type="EMBL" id="MFH8551628.1"/>
    </source>
</evidence>
<dbReference type="EMBL" id="JBIRGQ010000013">
    <property type="protein sequence ID" value="MFH8551628.1"/>
    <property type="molecule type" value="Genomic_DNA"/>
</dbReference>